<dbReference type="Gene3D" id="1.20.120.1870">
    <property type="entry name" value="Fic/DOC protein, Fido domain"/>
    <property type="match status" value="1"/>
</dbReference>
<evidence type="ECO:0000313" key="2">
    <source>
        <dbReference type="EMBL" id="UUI65608.1"/>
    </source>
</evidence>
<dbReference type="EMBL" id="CP101989">
    <property type="protein sequence ID" value="UUI65608.1"/>
    <property type="molecule type" value="Genomic_DNA"/>
</dbReference>
<gene>
    <name evidence="2" type="ORF">NP075_02390</name>
</gene>
<reference evidence="2 3" key="1">
    <citation type="submission" date="2022-07" db="EMBL/GenBank/DDBJ databases">
        <title>Novel species in genus cellulomonas.</title>
        <authorList>
            <person name="Ye L."/>
        </authorList>
    </citation>
    <scope>NUCLEOTIDE SEQUENCE [LARGE SCALE GENOMIC DNA]</scope>
    <source>
        <strain evidence="3">zg-Y908</strain>
    </source>
</reference>
<dbReference type="InterPro" id="IPR053737">
    <property type="entry name" value="Type_II_TA_Toxin"/>
</dbReference>
<proteinExistence type="predicted"/>
<dbReference type="RefSeq" id="WP_227564903.1">
    <property type="nucleotide sequence ID" value="NZ_CP101989.1"/>
</dbReference>
<feature type="domain" description="Fido" evidence="1">
    <location>
        <begin position="1"/>
        <end position="119"/>
    </location>
</feature>
<sequence length="137" mass="15057">MSLWYPTLDTARRICDRFGLHIRDAGALASALARPSQVVWVAEAYVGLHLKAAALLDAINRSHPLHDGNERLSWVLVSSLYEVNGCSLVVEPREGDAFIRGVGGDDHLDLEQVGTWLPEHVAEHPHPADHRGADRSP</sequence>
<keyword evidence="3" id="KW-1185">Reference proteome</keyword>
<evidence type="ECO:0000313" key="3">
    <source>
        <dbReference type="Proteomes" id="UP001317322"/>
    </source>
</evidence>
<dbReference type="PROSITE" id="PS51459">
    <property type="entry name" value="FIDO"/>
    <property type="match status" value="1"/>
</dbReference>
<protein>
    <submittedName>
        <fullName evidence="2">Fic family protein</fullName>
    </submittedName>
</protein>
<dbReference type="InterPro" id="IPR003812">
    <property type="entry name" value="Fido"/>
</dbReference>
<dbReference type="Proteomes" id="UP001317322">
    <property type="component" value="Chromosome"/>
</dbReference>
<organism evidence="2 3">
    <name type="scientific">Cellulomonas wangsupingiae</name>
    <dbReference type="NCBI Taxonomy" id="2968085"/>
    <lineage>
        <taxon>Bacteria</taxon>
        <taxon>Bacillati</taxon>
        <taxon>Actinomycetota</taxon>
        <taxon>Actinomycetes</taxon>
        <taxon>Micrococcales</taxon>
        <taxon>Cellulomonadaceae</taxon>
        <taxon>Cellulomonas</taxon>
    </lineage>
</organism>
<name>A0ABY5K6C1_9CELL</name>
<evidence type="ECO:0000259" key="1">
    <source>
        <dbReference type="PROSITE" id="PS51459"/>
    </source>
</evidence>
<accession>A0ABY5K6C1</accession>
<dbReference type="Pfam" id="PF02661">
    <property type="entry name" value="Fic"/>
    <property type="match status" value="1"/>
</dbReference>